<evidence type="ECO:0000256" key="1">
    <source>
        <dbReference type="ARBA" id="ARBA00022786"/>
    </source>
</evidence>
<dbReference type="Pfam" id="PF13540">
    <property type="entry name" value="RCC1_2"/>
    <property type="match status" value="1"/>
</dbReference>
<sequence>FYQGYLLYRDANNHSMTAIRINPETLEQDGTVALPDCHTEGQNILFTDGEYINQIAASRDDGFVVRIFATSTEPVLQQELQLKLARKCLHACGISLFDLEKDLHIISTGFDEESAVLGAGREFALMKTASGKIYYTGKYQSLGIKQGGPSAGKWVELPITKSPKIIQFSVGHDGSHALLVAEDGSIFFTGSASKGEDGESTKSRRQSKPYKPKKIIKMEGKIVISTACNNGSSSVISKDGELYMFGKDAIYSDSTSLVTDLKGHFVTQVAMGKAHTCVLMKNGEVWTFGVNNKGQCGRDTGSMSQGGKGFGVENMATAMDEDLEEELDEKDEKSMMCPPGMHKWKLEQCMVCTVCGDCTGYGASCVSSGRPDRVPGGICGCGSGESGCAVCGCCKACARELDGQEARQRGILDAVKEMIPLDLLLGEGVELVDHICLEKSDSASRWSFCLILEARCPLVFPGPIFMNHREQALARIRPHPAQLKHKRDKHKDASGERGEKDASKITTYPPGAVRFDCELRAVQVSCGFHHSVVLMESGDVYTFGYGQHGQLGHGDVNSRGCPTLVQALPGPSTQVTAGSNHTAILLMDGQVFTFGSFSKGQLGRPILDMPYWNAKPAPMPNIGSKYGRKATWIGASGDQTFLRIDEALINSHVLATSEIFASRHIIGKTSSIIFHLSSWFSAFLLSDLGLVPASISEPPPFKCLLINKVDGSCKTFNDSEQEDLQGSGVCLDPVYDVIWRQVFRPNARELWSYNAVVADSRLPSAPDMQSRCSILSPELALPTGSKALTTRSHAALHILGCLDTLAAMQDLKMGVANTEEETQAVMKVYSKEDYSVVNRFESHGGGWGYSAHSVEAIRFCADTDILLGGLGLFGGRGEYTAKIKLFELGPDGGDHETDGDLLAETDVLAYDCAAREKYAMMFDEPVLLQAGWWYVAWARVSGPSSDCGSHGQASITTDDGVVFQFKSSKKSNNGTDVNAGQIPQLLYRLPTSDGSASKGKQQTSEPVHILKRSFARTVSVECFESLLSILHWSWTTLVLGVEELRGLKGFQYTATLLDLERLRFVGTCCLRLLRVYTCEIYPISATAKAVVEETSKLADCIGKTRTLLRKILSEGVDHCMVKLDNDPQGYLSQPLSLLEAVLQECHNTFTACFHSFYPTPALQWACLCDLLNCLDQDIQEANFKTSSSRLLAAVMSALCHTSVKLTSIFPIAYDGEALLRSMVKQVSTENDSALAHRFPLLVAHMEKLSQSEENVSGMTSFREVLEKMLVIVVLPVRNSLRRENELFSSHLVSNTCGLLASIVSELTASALGSEVDGLNSLHSVKSTPNRFTKTSQGRSWNTGNGSPDAICFSVDKPGVVVVGFSVYGGGGIHEYELEVLVDDSDHTGDSTHSHRWTSLELVKGTYTTDDSPSDIAEIRLDKVVPLKENVKYAVRLRNYGSRTANGDGGMTTVQCPDGVTFTFSTCSLSSNGTNQTRGQIPQILYYRSEYDGDLQSQLLNKANEEDKNCSRALSVVSAVVRAAKDLLHRALAVDAEDIPELLSSSSLFSMLLPLIIAYIGPVAAAIPKVAVEVFGLVQQLLPSVAVLNQKYAPPAFNPNQSTDSTTGNQPEQGLSACTTSNHYAVVESEHPYKPACVTHYKVTFPECVRWITIEFDTQCGTAQSEDVLRLLIPVRIAQSLGFGPKHASVHENLNSWIELKKFSGSSGWPTMVLVLPGNEALFSLETASDYVKDEKACFYGFKCYAIGYEFSPGSDEGIIQLEKELANLGGSCAAALMKKDLALPIAGNEFEEDLEILEEAALQVCKSHSGILGKGLALSHSPTILEALEGNLPLQVQSNEQSFLEDFIACVPGSSGGRLARWLQPDSYADPQKTSLILNKDDIRCGWPTVITVQTKDQYGDVVHVPNMKVEVKAIPVSQKKTSLQQEQVKKVQRIPGSPATAASPVSDMTFGGLPSPKLDSSYEPMIVKEARYIAITMMKAYENYSFEELRFASPTPKSNCLMILFVLFMPRPSENMLIRVNNDGTYCANWTPGAVGLYTIHVTIDGIEIDAGLEVKVKDPPKGMIPPGTQLIKPKAEPQPNKVRKFVAKDSAGLRIRSHPSLQSEQIGIVKVNGSITFIDEIHNDDGVWLRLNDETIKKYVPNMNGYTEAWCLSFNQHLGKSLLVPVDESRSNTDDFFKDLNSHCPQEAVMQEQDMPFLRGGPGVYKVVKTGPSGHNIRSCPNLRGIPIGMLVLGNKVKAVGEVTNSEGTWVQMDKNSMVEFCESDEGEAWSLARDRGGNQYLRHEDGKLL</sequence>
<dbReference type="InterPro" id="IPR012983">
    <property type="entry name" value="PHR"/>
</dbReference>
<dbReference type="Pfam" id="PF00415">
    <property type="entry name" value="RCC1"/>
    <property type="match status" value="1"/>
</dbReference>
<feature type="domain" description="PHR" evidence="5">
    <location>
        <begin position="1329"/>
        <end position="1486"/>
    </location>
</feature>
<protein>
    <submittedName>
        <fullName evidence="6">MYCB2 ligase</fullName>
    </submittedName>
</protein>
<feature type="compositionally biased region" description="Basic and acidic residues" evidence="4">
    <location>
        <begin position="490"/>
        <end position="503"/>
    </location>
</feature>
<dbReference type="GO" id="GO:0005634">
    <property type="term" value="C:nucleus"/>
    <property type="evidence" value="ECO:0007669"/>
    <property type="project" value="TreeGrafter"/>
</dbReference>
<dbReference type="GO" id="GO:0061630">
    <property type="term" value="F:ubiquitin protein ligase activity"/>
    <property type="evidence" value="ECO:0007669"/>
    <property type="project" value="TreeGrafter"/>
</dbReference>
<dbReference type="Gene3D" id="2.130.10.30">
    <property type="entry name" value="Regulator of chromosome condensation 1/beta-lactamase-inhibitor protein II"/>
    <property type="match status" value="2"/>
</dbReference>
<evidence type="ECO:0000313" key="7">
    <source>
        <dbReference type="Proteomes" id="UP000556165"/>
    </source>
</evidence>
<dbReference type="SUPFAM" id="SSF81296">
    <property type="entry name" value="E set domains"/>
    <property type="match status" value="1"/>
</dbReference>
<name>A0A7L4B696_9CHAR</name>
<dbReference type="InterPro" id="IPR014756">
    <property type="entry name" value="Ig_E-set"/>
</dbReference>
<evidence type="ECO:0000256" key="3">
    <source>
        <dbReference type="PROSITE-ProRule" id="PRU00235"/>
    </source>
</evidence>
<feature type="non-terminal residue" evidence="6">
    <location>
        <position position="1"/>
    </location>
</feature>
<dbReference type="PROSITE" id="PS00626">
    <property type="entry name" value="RCC1_2"/>
    <property type="match status" value="1"/>
</dbReference>
<feature type="non-terminal residue" evidence="6">
    <location>
        <position position="2292"/>
    </location>
</feature>
<dbReference type="FunFam" id="2.130.10.30:FF:000002">
    <property type="entry name" value="E3 ubiquitin-protein ligase MYCBP2 isoform X1"/>
    <property type="match status" value="1"/>
</dbReference>
<comment type="caution">
    <text evidence="6">The sequence shown here is derived from an EMBL/GenBank/DDBJ whole genome shotgun (WGS) entry which is preliminary data.</text>
</comment>
<dbReference type="FunFam" id="2.60.120.820:FF:000003">
    <property type="entry name" value="E3 ubiquitin-protein ligase MYCBP2 isoform X2"/>
    <property type="match status" value="1"/>
</dbReference>
<dbReference type="GO" id="GO:0005886">
    <property type="term" value="C:plasma membrane"/>
    <property type="evidence" value="ECO:0007669"/>
    <property type="project" value="TreeGrafter"/>
</dbReference>
<proteinExistence type="predicted"/>
<feature type="repeat" description="RCC1" evidence="3">
    <location>
        <begin position="538"/>
        <end position="588"/>
    </location>
</feature>
<dbReference type="InterPro" id="IPR009091">
    <property type="entry name" value="RCC1/BLIP-II"/>
</dbReference>
<dbReference type="FunFam" id="2.60.120.820:FF:000002">
    <property type="entry name" value="E3 ubiquitin-protein ligase MYCBP2 isoform X1"/>
    <property type="match status" value="1"/>
</dbReference>
<evidence type="ECO:0000259" key="5">
    <source>
        <dbReference type="Pfam" id="PF08005"/>
    </source>
</evidence>
<dbReference type="PANTHER" id="PTHR45943">
    <property type="entry name" value="E3 UBIQUITIN-PROTEIN LIGASE MYCBP2"/>
    <property type="match status" value="1"/>
</dbReference>
<feature type="repeat" description="RCC1" evidence="3">
    <location>
        <begin position="184"/>
        <end position="239"/>
    </location>
</feature>
<dbReference type="GO" id="GO:0008582">
    <property type="term" value="P:regulation of synaptic assembly at neuromuscular junction"/>
    <property type="evidence" value="ECO:0007669"/>
    <property type="project" value="TreeGrafter"/>
</dbReference>
<dbReference type="SUPFAM" id="SSF50985">
    <property type="entry name" value="RCC1/BLIP-II"/>
    <property type="match status" value="1"/>
</dbReference>
<dbReference type="InterPro" id="IPR017868">
    <property type="entry name" value="Filamin/ABP280_repeat-like"/>
</dbReference>
<dbReference type="PANTHER" id="PTHR45943:SF1">
    <property type="entry name" value="E3 UBIQUITIN-PROTEIN LIGASE MYCBP2"/>
    <property type="match status" value="1"/>
</dbReference>
<dbReference type="FunFam" id="2.130.10.30:FF:000016">
    <property type="entry name" value="E3 ubiquitin-protein ligase MYCBP2 isoform X2"/>
    <property type="match status" value="1"/>
</dbReference>
<dbReference type="InterPro" id="IPR013783">
    <property type="entry name" value="Ig-like_fold"/>
</dbReference>
<feature type="region of interest" description="Disordered" evidence="4">
    <location>
        <begin position="192"/>
        <end position="211"/>
    </location>
</feature>
<dbReference type="PROSITE" id="PS50012">
    <property type="entry name" value="RCC1_3"/>
    <property type="match status" value="3"/>
</dbReference>
<dbReference type="PROSITE" id="PS50194">
    <property type="entry name" value="FILAMIN_REPEAT"/>
    <property type="match status" value="1"/>
</dbReference>
<evidence type="ECO:0000256" key="4">
    <source>
        <dbReference type="SAM" id="MobiDB-lite"/>
    </source>
</evidence>
<dbReference type="Gene3D" id="2.60.120.820">
    <property type="entry name" value="PHR domain"/>
    <property type="match status" value="2"/>
</dbReference>
<dbReference type="EMBL" id="VZZW01000859">
    <property type="protein sequence ID" value="NXW33463.1"/>
    <property type="molecule type" value="Genomic_DNA"/>
</dbReference>
<feature type="domain" description="PHR" evidence="5">
    <location>
        <begin position="838"/>
        <end position="988"/>
    </location>
</feature>
<gene>
    <name evidence="6" type="primary">Mycbp2_0</name>
    <name evidence="6" type="ORF">PHASIM_R07123</name>
</gene>
<evidence type="ECO:0000313" key="6">
    <source>
        <dbReference type="EMBL" id="NXW33463.1"/>
    </source>
</evidence>
<keyword evidence="6" id="KW-0436">Ligase</keyword>
<accession>A0A7L4B696</accession>
<dbReference type="Pfam" id="PF08005">
    <property type="entry name" value="PHR"/>
    <property type="match status" value="2"/>
</dbReference>
<dbReference type="PRINTS" id="PR00633">
    <property type="entry name" value="RCCNDNSATION"/>
</dbReference>
<feature type="repeat" description="Filamin" evidence="2">
    <location>
        <begin position="1944"/>
        <end position="2050"/>
    </location>
</feature>
<dbReference type="GO" id="GO:0016874">
    <property type="term" value="F:ligase activity"/>
    <property type="evidence" value="ECO:0007669"/>
    <property type="project" value="UniProtKB-KW"/>
</dbReference>
<dbReference type="GO" id="GO:0007411">
    <property type="term" value="P:axon guidance"/>
    <property type="evidence" value="ECO:0007669"/>
    <property type="project" value="TreeGrafter"/>
</dbReference>
<dbReference type="Proteomes" id="UP000556165">
    <property type="component" value="Unassembled WGS sequence"/>
</dbReference>
<reference evidence="6 7" key="1">
    <citation type="submission" date="2019-09" db="EMBL/GenBank/DDBJ databases">
        <title>Bird 10,000 Genomes (B10K) Project - Family phase.</title>
        <authorList>
            <person name="Zhang G."/>
        </authorList>
    </citation>
    <scope>NUCLEOTIDE SEQUENCE [LARGE SCALE GENOMIC DNA]</scope>
    <source>
        <strain evidence="6">B10K-DU-009-16</strain>
        <tissue evidence="6">Muscle</tissue>
    </source>
</reference>
<organism evidence="6 7">
    <name type="scientific">Phaetusa simplex</name>
    <name type="common">large-billed tern</name>
    <dbReference type="NCBI Taxonomy" id="297813"/>
    <lineage>
        <taxon>Eukaryota</taxon>
        <taxon>Metazoa</taxon>
        <taxon>Chordata</taxon>
        <taxon>Craniata</taxon>
        <taxon>Vertebrata</taxon>
        <taxon>Euteleostomi</taxon>
        <taxon>Archelosauria</taxon>
        <taxon>Archosauria</taxon>
        <taxon>Dinosauria</taxon>
        <taxon>Saurischia</taxon>
        <taxon>Theropoda</taxon>
        <taxon>Coelurosauria</taxon>
        <taxon>Aves</taxon>
        <taxon>Neognathae</taxon>
        <taxon>Neoaves</taxon>
        <taxon>Charadriiformes</taxon>
        <taxon>Laridae</taxon>
        <taxon>Phaetusa</taxon>
    </lineage>
</organism>
<feature type="region of interest" description="Disordered" evidence="4">
    <location>
        <begin position="477"/>
        <end position="505"/>
    </location>
</feature>
<keyword evidence="1" id="KW-0833">Ubl conjugation pathway</keyword>
<dbReference type="InterPro" id="IPR038648">
    <property type="entry name" value="PHR_sf"/>
</dbReference>
<dbReference type="Gene3D" id="2.60.40.10">
    <property type="entry name" value="Immunoglobulins"/>
    <property type="match status" value="1"/>
</dbReference>
<dbReference type="InterPro" id="IPR000408">
    <property type="entry name" value="Reg_chr_condens"/>
</dbReference>
<evidence type="ECO:0000256" key="2">
    <source>
        <dbReference type="PROSITE-ProRule" id="PRU00087"/>
    </source>
</evidence>
<feature type="repeat" description="RCC1" evidence="3">
    <location>
        <begin position="589"/>
        <end position="646"/>
    </location>
</feature>
<feature type="compositionally biased region" description="Basic residues" evidence="4">
    <location>
        <begin position="477"/>
        <end position="489"/>
    </location>
</feature>
<keyword evidence="7" id="KW-1185">Reference proteome</keyword>